<evidence type="ECO:0000313" key="3">
    <source>
        <dbReference type="Proteomes" id="UP001596435"/>
    </source>
</evidence>
<dbReference type="Gene3D" id="3.30.460.10">
    <property type="entry name" value="Beta Polymerase, domain 2"/>
    <property type="match status" value="1"/>
</dbReference>
<dbReference type="Proteomes" id="UP001596435">
    <property type="component" value="Unassembled WGS sequence"/>
</dbReference>
<feature type="region of interest" description="Disordered" evidence="1">
    <location>
        <begin position="206"/>
        <end position="227"/>
    </location>
</feature>
<dbReference type="EMBL" id="JBHTAJ010000066">
    <property type="protein sequence ID" value="MFC7183339.1"/>
    <property type="molecule type" value="Genomic_DNA"/>
</dbReference>
<dbReference type="SUPFAM" id="SSF81301">
    <property type="entry name" value="Nucleotidyltransferase"/>
    <property type="match status" value="1"/>
</dbReference>
<organism evidence="2 3">
    <name type="scientific">Kitasatospora paranensis</name>
    <dbReference type="NCBI Taxonomy" id="258053"/>
    <lineage>
        <taxon>Bacteria</taxon>
        <taxon>Bacillati</taxon>
        <taxon>Actinomycetota</taxon>
        <taxon>Actinomycetes</taxon>
        <taxon>Kitasatosporales</taxon>
        <taxon>Streptomycetaceae</taxon>
        <taxon>Kitasatospora</taxon>
    </lineage>
</organism>
<name>A0ABW2G1L9_9ACTN</name>
<reference evidence="3" key="1">
    <citation type="journal article" date="2019" name="Int. J. Syst. Evol. Microbiol.">
        <title>The Global Catalogue of Microorganisms (GCM) 10K type strain sequencing project: providing services to taxonomists for standard genome sequencing and annotation.</title>
        <authorList>
            <consortium name="The Broad Institute Genomics Platform"/>
            <consortium name="The Broad Institute Genome Sequencing Center for Infectious Disease"/>
            <person name="Wu L."/>
            <person name="Ma J."/>
        </authorList>
    </citation>
    <scope>NUCLEOTIDE SEQUENCE [LARGE SCALE GENOMIC DNA]</scope>
    <source>
        <strain evidence="3">CGMCC 1.12859</strain>
    </source>
</reference>
<accession>A0ABW2G1L9</accession>
<gene>
    <name evidence="2" type="ORF">ACFQMG_27715</name>
</gene>
<evidence type="ECO:0000313" key="2">
    <source>
        <dbReference type="EMBL" id="MFC7183339.1"/>
    </source>
</evidence>
<dbReference type="InterPro" id="IPR043519">
    <property type="entry name" value="NT_sf"/>
</dbReference>
<comment type="caution">
    <text evidence="2">The sequence shown here is derived from an EMBL/GenBank/DDBJ whole genome shotgun (WGS) entry which is preliminary data.</text>
</comment>
<protein>
    <submittedName>
        <fullName evidence="2">Nucleotidyltransferase domain-containing protein</fullName>
    </submittedName>
</protein>
<keyword evidence="3" id="KW-1185">Reference proteome</keyword>
<feature type="compositionally biased region" description="Pro residues" evidence="1">
    <location>
        <begin position="215"/>
        <end position="227"/>
    </location>
</feature>
<proteinExistence type="predicted"/>
<sequence>MGGSAAAGRATAASDLDIAVLTADGSTHRETLRSGGRVVELFVHTPEGLAELFAVDAASRRALLQHIWAEGLVLTDRDGRAAQVQERAAAELLAGPPALGPEAVESRRYTLTDLLTDLSDTRDRFERLAVAGTVLGSAADLLCDGRRAWTGTGKWLPRRLLAADPVLGGALLEGHRRLCEADDPALLAGAGGEVLHLAGGPLSEGYRRIWQGTGPPHPGPPHPPAGR</sequence>
<dbReference type="RefSeq" id="WP_345709958.1">
    <property type="nucleotide sequence ID" value="NZ_BAABKV010000001.1"/>
</dbReference>
<evidence type="ECO:0000256" key="1">
    <source>
        <dbReference type="SAM" id="MobiDB-lite"/>
    </source>
</evidence>